<dbReference type="GO" id="GO:0052689">
    <property type="term" value="F:carboxylic ester hydrolase activity"/>
    <property type="evidence" value="ECO:0007669"/>
    <property type="project" value="UniProtKB-KW"/>
</dbReference>
<keyword evidence="9" id="KW-1185">Reference proteome</keyword>
<sequence>MELLSQTEVFDGWLRRYRHHSEATATDMVFAVFLPPQVMAARVPVLYWLSGLTCTDENFCQKAGAFRLAAQLGLAIVCPDTSPRGLALPGEHDEDDLGSGAGFYVDATEPPWADHYRMYEYVTDELPTLVEMNLPVRADKSICGHSMGGHGALVAALRNPGVYASVSAFSPICHPTEAPWGRKAFSAYLGPDPADWQQYDATLLVASAEERLPILIDQGSKDPFLESQLMPEAFRAACDAVDHPLTLRMHPGYDHSYYFIATFIDDHLRFHAQALGA</sequence>
<evidence type="ECO:0000313" key="9">
    <source>
        <dbReference type="Proteomes" id="UP000006683"/>
    </source>
</evidence>
<evidence type="ECO:0000256" key="4">
    <source>
        <dbReference type="ARBA" id="ARBA00047590"/>
    </source>
</evidence>
<feature type="active site" description="Charge relay system" evidence="6">
    <location>
        <position position="222"/>
    </location>
</feature>
<dbReference type="GeneID" id="67182470"/>
<dbReference type="Gene3D" id="3.40.50.1820">
    <property type="entry name" value="alpha/beta hydrolase"/>
    <property type="match status" value="1"/>
</dbReference>
<keyword evidence="2 7" id="KW-0719">Serine esterase</keyword>
<keyword evidence="3 7" id="KW-0378">Hydrolase</keyword>
<evidence type="ECO:0000256" key="2">
    <source>
        <dbReference type="ARBA" id="ARBA00022487"/>
    </source>
</evidence>
<dbReference type="GO" id="GO:0018738">
    <property type="term" value="F:S-formylglutathione hydrolase activity"/>
    <property type="evidence" value="ECO:0007669"/>
    <property type="project" value="UniProtKB-UniRule"/>
</dbReference>
<dbReference type="EMBL" id="CP002209">
    <property type="protein sequence ID" value="ADN76469.1"/>
    <property type="molecule type" value="Genomic_DNA"/>
</dbReference>
<proteinExistence type="inferred from homology"/>
<dbReference type="MEROPS" id="S09.A39"/>
<dbReference type="InterPro" id="IPR029058">
    <property type="entry name" value="AB_hydrolase_fold"/>
</dbReference>
<dbReference type="GO" id="GO:0046294">
    <property type="term" value="P:formaldehyde catabolic process"/>
    <property type="evidence" value="ECO:0007669"/>
    <property type="project" value="InterPro"/>
</dbReference>
<evidence type="ECO:0000256" key="3">
    <source>
        <dbReference type="ARBA" id="ARBA00022801"/>
    </source>
</evidence>
<dbReference type="KEGG" id="fbl:Fbal_2266"/>
<evidence type="ECO:0000256" key="1">
    <source>
        <dbReference type="ARBA" id="ARBA00005622"/>
    </source>
</evidence>
<dbReference type="STRING" id="550540.Fbal_2266"/>
<evidence type="ECO:0000256" key="6">
    <source>
        <dbReference type="PIRSR" id="PIRSR614186-1"/>
    </source>
</evidence>
<dbReference type="NCBIfam" id="TIGR02821">
    <property type="entry name" value="fghA_ester_D"/>
    <property type="match status" value="1"/>
</dbReference>
<dbReference type="PANTHER" id="PTHR10061:SF1">
    <property type="entry name" value="S-FORMYLGLUTATHIONE HYDROLASE YEIG"/>
    <property type="match status" value="1"/>
</dbReference>
<dbReference type="OrthoDB" id="9782200at2"/>
<comment type="function">
    <text evidence="7">Serine hydrolase involved in the detoxification of formaldehyde.</text>
</comment>
<dbReference type="RefSeq" id="WP_013345775.1">
    <property type="nucleotide sequence ID" value="NC_014541.1"/>
</dbReference>
<reference evidence="8 9" key="1">
    <citation type="journal article" date="2010" name="Stand. Genomic Sci.">
        <title>Complete genome sequence of Ferrimonas balearica type strain (PAT).</title>
        <authorList>
            <person name="Nolan M."/>
            <person name="Sikorski J."/>
            <person name="Davenport K."/>
            <person name="Lucas S."/>
            <person name="Glavina Del Rio T."/>
            <person name="Tice H."/>
            <person name="Cheng J."/>
            <person name="Goodwin L."/>
            <person name="Pitluck S."/>
            <person name="Liolios K."/>
            <person name="Ivanova N."/>
            <person name="Mavromatis K."/>
            <person name="Ovchinnikova G."/>
            <person name="Pati A."/>
            <person name="Chen A."/>
            <person name="Palaniappan K."/>
            <person name="Land M."/>
            <person name="Hauser L."/>
            <person name="Chang Y."/>
            <person name="Jeffries C."/>
            <person name="Tapia R."/>
            <person name="Brettin T."/>
            <person name="Detter J."/>
            <person name="Han C."/>
            <person name="Yasawong M."/>
            <person name="Rohde M."/>
            <person name="Tindall B."/>
            <person name="Goker M."/>
            <person name="Woyke T."/>
            <person name="Bristow J."/>
            <person name="Eisen J."/>
            <person name="Markowitz V."/>
            <person name="Hugenholtz P."/>
            <person name="Kyrpides N."/>
            <person name="Klenk H."/>
            <person name="Lapidus A."/>
        </authorList>
    </citation>
    <scope>NUCLEOTIDE SEQUENCE [LARGE SCALE GENOMIC DNA]</scope>
    <source>
        <strain evidence="9">DSM 9799 / CCM 4581 / KCTC 23876 / PAT</strain>
    </source>
</reference>
<comment type="catalytic activity">
    <reaction evidence="4 7">
        <text>S-formylglutathione + H2O = formate + glutathione + H(+)</text>
        <dbReference type="Rhea" id="RHEA:14961"/>
        <dbReference type="ChEBI" id="CHEBI:15377"/>
        <dbReference type="ChEBI" id="CHEBI:15378"/>
        <dbReference type="ChEBI" id="CHEBI:15740"/>
        <dbReference type="ChEBI" id="CHEBI:57688"/>
        <dbReference type="ChEBI" id="CHEBI:57925"/>
        <dbReference type="EC" id="3.1.2.12"/>
    </reaction>
</comment>
<dbReference type="AlphaFoldDB" id="E1SWI7"/>
<dbReference type="Proteomes" id="UP000006683">
    <property type="component" value="Chromosome"/>
</dbReference>
<protein>
    <recommendedName>
        <fullName evidence="5 7">S-formylglutathione hydrolase</fullName>
        <ecNumber evidence="5 7">3.1.2.12</ecNumber>
    </recommendedName>
</protein>
<dbReference type="EC" id="3.1.2.12" evidence="5 7"/>
<feature type="active site" description="Charge relay system" evidence="6">
    <location>
        <position position="255"/>
    </location>
</feature>
<dbReference type="HOGENOM" id="CLU_056472_0_0_6"/>
<organism evidence="8 9">
    <name type="scientific">Ferrimonas balearica (strain DSM 9799 / CCM 4581 / KCTC 23876 / PAT)</name>
    <dbReference type="NCBI Taxonomy" id="550540"/>
    <lineage>
        <taxon>Bacteria</taxon>
        <taxon>Pseudomonadati</taxon>
        <taxon>Pseudomonadota</taxon>
        <taxon>Gammaproteobacteria</taxon>
        <taxon>Alteromonadales</taxon>
        <taxon>Ferrimonadaceae</taxon>
        <taxon>Ferrimonas</taxon>
    </lineage>
</organism>
<evidence type="ECO:0000256" key="5">
    <source>
        <dbReference type="NCBIfam" id="TIGR02821"/>
    </source>
</evidence>
<name>E1SWI7_FERBD</name>
<evidence type="ECO:0000256" key="7">
    <source>
        <dbReference type="RuleBase" id="RU363068"/>
    </source>
</evidence>
<gene>
    <name evidence="8" type="ordered locus">Fbal_2266</name>
</gene>
<dbReference type="InterPro" id="IPR000801">
    <property type="entry name" value="Esterase-like"/>
</dbReference>
<dbReference type="GO" id="GO:0005829">
    <property type="term" value="C:cytosol"/>
    <property type="evidence" value="ECO:0007669"/>
    <property type="project" value="TreeGrafter"/>
</dbReference>
<dbReference type="InterPro" id="IPR014186">
    <property type="entry name" value="S-formylglutathione_hydrol"/>
</dbReference>
<feature type="active site" description="Charge relay system" evidence="6">
    <location>
        <position position="146"/>
    </location>
</feature>
<dbReference type="PANTHER" id="PTHR10061">
    <property type="entry name" value="S-FORMYLGLUTATHIONE HYDROLASE"/>
    <property type="match status" value="1"/>
</dbReference>
<dbReference type="SUPFAM" id="SSF53474">
    <property type="entry name" value="alpha/beta-Hydrolases"/>
    <property type="match status" value="1"/>
</dbReference>
<accession>E1SWI7</accession>
<dbReference type="FunFam" id="3.40.50.1820:FF:000002">
    <property type="entry name" value="S-formylglutathione hydrolase"/>
    <property type="match status" value="1"/>
</dbReference>
<dbReference type="eggNOG" id="COG0627">
    <property type="taxonomic scope" value="Bacteria"/>
</dbReference>
<dbReference type="Pfam" id="PF00756">
    <property type="entry name" value="Esterase"/>
    <property type="match status" value="1"/>
</dbReference>
<evidence type="ECO:0000313" key="8">
    <source>
        <dbReference type="EMBL" id="ADN76469.1"/>
    </source>
</evidence>
<comment type="similarity">
    <text evidence="1 7">Belongs to the esterase D family.</text>
</comment>